<evidence type="ECO:0000256" key="4">
    <source>
        <dbReference type="ARBA" id="ARBA00023136"/>
    </source>
</evidence>
<feature type="transmembrane region" description="Helical" evidence="6">
    <location>
        <begin position="301"/>
        <end position="319"/>
    </location>
</feature>
<protein>
    <submittedName>
        <fullName evidence="8">Integral peroxisomal membrane peroxin-domain-containing protein</fullName>
    </submittedName>
</protein>
<dbReference type="Proteomes" id="UP001150266">
    <property type="component" value="Unassembled WGS sequence"/>
</dbReference>
<comment type="subcellular location">
    <subcellularLocation>
        <location evidence="1">Membrane</location>
        <topology evidence="1">Multi-pass membrane protein</topology>
    </subcellularLocation>
</comment>
<evidence type="ECO:0000313" key="9">
    <source>
        <dbReference type="Proteomes" id="UP001150266"/>
    </source>
</evidence>
<feature type="domain" description="Peroxin/Ferlin" evidence="7">
    <location>
        <begin position="458"/>
        <end position="491"/>
    </location>
</feature>
<dbReference type="OrthoDB" id="74314at2759"/>
<evidence type="ECO:0000256" key="2">
    <source>
        <dbReference type="ARBA" id="ARBA00022692"/>
    </source>
</evidence>
<evidence type="ECO:0000256" key="3">
    <source>
        <dbReference type="ARBA" id="ARBA00022989"/>
    </source>
</evidence>
<feature type="region of interest" description="Disordered" evidence="5">
    <location>
        <begin position="17"/>
        <end position="60"/>
    </location>
</feature>
<evidence type="ECO:0000259" key="7">
    <source>
        <dbReference type="SMART" id="SM00694"/>
    </source>
</evidence>
<dbReference type="GO" id="GO:0005778">
    <property type="term" value="C:peroxisomal membrane"/>
    <property type="evidence" value="ECO:0007669"/>
    <property type="project" value="TreeGrafter"/>
</dbReference>
<dbReference type="GO" id="GO:0007031">
    <property type="term" value="P:peroxisome organization"/>
    <property type="evidence" value="ECO:0007669"/>
    <property type="project" value="UniProtKB-ARBA"/>
</dbReference>
<feature type="transmembrane region" description="Helical" evidence="6">
    <location>
        <begin position="273"/>
        <end position="292"/>
    </location>
</feature>
<dbReference type="EMBL" id="JAOTPV010000005">
    <property type="protein sequence ID" value="KAJ4482334.1"/>
    <property type="molecule type" value="Genomic_DNA"/>
</dbReference>
<keyword evidence="9" id="KW-1185">Reference proteome</keyword>
<evidence type="ECO:0000256" key="6">
    <source>
        <dbReference type="SAM" id="Phobius"/>
    </source>
</evidence>
<organism evidence="8 9">
    <name type="scientific">Lentinula aciculospora</name>
    <dbReference type="NCBI Taxonomy" id="153920"/>
    <lineage>
        <taxon>Eukaryota</taxon>
        <taxon>Fungi</taxon>
        <taxon>Dikarya</taxon>
        <taxon>Basidiomycota</taxon>
        <taxon>Agaricomycotina</taxon>
        <taxon>Agaricomycetes</taxon>
        <taxon>Agaricomycetidae</taxon>
        <taxon>Agaricales</taxon>
        <taxon>Marasmiineae</taxon>
        <taxon>Omphalotaceae</taxon>
        <taxon>Lentinula</taxon>
    </lineage>
</organism>
<dbReference type="Pfam" id="PF06398">
    <property type="entry name" value="Pex24p"/>
    <property type="match status" value="1"/>
</dbReference>
<name>A0A9W9DRI4_9AGAR</name>
<reference evidence="8" key="1">
    <citation type="submission" date="2022-08" db="EMBL/GenBank/DDBJ databases">
        <title>A Global Phylogenomic Analysis of the Shiitake Genus Lentinula.</title>
        <authorList>
            <consortium name="DOE Joint Genome Institute"/>
            <person name="Sierra-Patev S."/>
            <person name="Min B."/>
            <person name="Naranjo-Ortiz M."/>
            <person name="Looney B."/>
            <person name="Konkel Z."/>
            <person name="Slot J.C."/>
            <person name="Sakamoto Y."/>
            <person name="Steenwyk J.L."/>
            <person name="Rokas A."/>
            <person name="Carro J."/>
            <person name="Camarero S."/>
            <person name="Ferreira P."/>
            <person name="Molpeceres G."/>
            <person name="Ruiz-Duenas F.J."/>
            <person name="Serrano A."/>
            <person name="Henrissat B."/>
            <person name="Drula E."/>
            <person name="Hughes K.W."/>
            <person name="Mata J.L."/>
            <person name="Ishikawa N.K."/>
            <person name="Vargas-Isla R."/>
            <person name="Ushijima S."/>
            <person name="Smith C.A."/>
            <person name="Ahrendt S."/>
            <person name="Andreopoulos W."/>
            <person name="He G."/>
            <person name="Labutti K."/>
            <person name="Lipzen A."/>
            <person name="Ng V."/>
            <person name="Riley R."/>
            <person name="Sandor L."/>
            <person name="Barry K."/>
            <person name="Martinez A.T."/>
            <person name="Xiao Y."/>
            <person name="Gibbons J.G."/>
            <person name="Terashima K."/>
            <person name="Grigoriev I.V."/>
            <person name="Hibbett D.S."/>
        </authorList>
    </citation>
    <scope>NUCLEOTIDE SEQUENCE</scope>
    <source>
        <strain evidence="8">JLM2183</strain>
    </source>
</reference>
<feature type="transmembrane region" description="Helical" evidence="6">
    <location>
        <begin position="166"/>
        <end position="193"/>
    </location>
</feature>
<accession>A0A9W9DRI4</accession>
<dbReference type="AlphaFoldDB" id="A0A9W9DRI4"/>
<keyword evidence="2 6" id="KW-0812">Transmembrane</keyword>
<sequence>MATLDYISIPSCASRLQIQPQPSASKSPHAANENDIRPAPKLRTSLPRTSLESSEGPTSPLKSFAGSSALNLLPNLLLASSLPSGIPASDPNAANDSKFNPGRKRLKKLHQEPVQLLSNKDPLSIQITSVNFKRFIERVGPVFWLQDRIEEIVFWRRGWKVTATWLAIYGFLCYFPRLVFVLPHIILIAIILANPTSATTQTEPTTTAAPSSTAESPLPAPVVEDSVDWQANIQAIQNLMGFYADAHIAVTPLLSHLSLSPNNTQISKPKSPYTLPLLTLLILTLPPSILVVNSTLFPTRLLCFICGVGPVLVLSFRLLELSLPSQLTIDSYTIDIFRKRVKIRLQRLLDNNNLSDEAWNSEMREVELWENERLDHSLITPIAVPPANGGWSKSHLKSSDRAAWTRRRDGWCGVTGSGGDGDGTVSSNLTFSLAPSWEFVSTEDWRADLLGAWVKEDGWVYTNDVWLVPADHPYSGAVTRRRRWVRRIWYNSRGSDSIDK</sequence>
<feature type="compositionally biased region" description="Polar residues" evidence="5">
    <location>
        <begin position="17"/>
        <end position="26"/>
    </location>
</feature>
<evidence type="ECO:0000256" key="1">
    <source>
        <dbReference type="ARBA" id="ARBA00004141"/>
    </source>
</evidence>
<dbReference type="PANTHER" id="PTHR28304">
    <property type="entry name" value="PEROXISOMAL MEMBRANE PROTEIN PEX29"/>
    <property type="match status" value="1"/>
</dbReference>
<feature type="compositionally biased region" description="Polar residues" evidence="5">
    <location>
        <begin position="46"/>
        <end position="60"/>
    </location>
</feature>
<evidence type="ECO:0000313" key="8">
    <source>
        <dbReference type="EMBL" id="KAJ4482334.1"/>
    </source>
</evidence>
<evidence type="ECO:0000256" key="5">
    <source>
        <dbReference type="SAM" id="MobiDB-lite"/>
    </source>
</evidence>
<dbReference type="InterPro" id="IPR010482">
    <property type="entry name" value="TECPR1-like_DysF"/>
</dbReference>
<gene>
    <name evidence="8" type="ORF">J3R30DRAFT_3286717</name>
</gene>
<comment type="caution">
    <text evidence="8">The sequence shown here is derived from an EMBL/GenBank/DDBJ whole genome shotgun (WGS) entry which is preliminary data.</text>
</comment>
<dbReference type="InterPro" id="IPR052816">
    <property type="entry name" value="Peroxisomal_Membrane_PEX28-32"/>
</dbReference>
<keyword evidence="4 6" id="KW-0472">Membrane</keyword>
<dbReference type="InterPro" id="IPR006614">
    <property type="entry name" value="Peroxin/Ferlin"/>
</dbReference>
<dbReference type="PANTHER" id="PTHR28304:SF2">
    <property type="entry name" value="PEROXISOMAL MEMBRANE PROTEIN PEX29"/>
    <property type="match status" value="1"/>
</dbReference>
<keyword evidence="3 6" id="KW-1133">Transmembrane helix</keyword>
<proteinExistence type="predicted"/>
<dbReference type="SMART" id="SM00694">
    <property type="entry name" value="DysFC"/>
    <property type="match status" value="1"/>
</dbReference>